<dbReference type="InterPro" id="IPR000477">
    <property type="entry name" value="RT_dom"/>
</dbReference>
<feature type="region of interest" description="Disordered" evidence="1">
    <location>
        <begin position="29"/>
        <end position="70"/>
    </location>
</feature>
<organism evidence="4">
    <name type="scientific">Fagus sylvatica</name>
    <name type="common">Beechnut</name>
    <dbReference type="NCBI Taxonomy" id="28930"/>
    <lineage>
        <taxon>Eukaryota</taxon>
        <taxon>Viridiplantae</taxon>
        <taxon>Streptophyta</taxon>
        <taxon>Embryophyta</taxon>
        <taxon>Tracheophyta</taxon>
        <taxon>Spermatophyta</taxon>
        <taxon>Magnoliopsida</taxon>
        <taxon>eudicotyledons</taxon>
        <taxon>Gunneridae</taxon>
        <taxon>Pentapetalae</taxon>
        <taxon>rosids</taxon>
        <taxon>fabids</taxon>
        <taxon>Fagales</taxon>
        <taxon>Fagaceae</taxon>
        <taxon>Fagus</taxon>
    </lineage>
</organism>
<evidence type="ECO:0000256" key="1">
    <source>
        <dbReference type="SAM" id="MobiDB-lite"/>
    </source>
</evidence>
<dbReference type="Pfam" id="PF13966">
    <property type="entry name" value="zf-RVT"/>
    <property type="match status" value="1"/>
</dbReference>
<dbReference type="Pfam" id="PF00078">
    <property type="entry name" value="RVT_1"/>
    <property type="match status" value="1"/>
</dbReference>
<dbReference type="PANTHER" id="PTHR33116:SF78">
    <property type="entry name" value="OS12G0587133 PROTEIN"/>
    <property type="match status" value="1"/>
</dbReference>
<dbReference type="InterPro" id="IPR026960">
    <property type="entry name" value="RVT-Znf"/>
</dbReference>
<sequence length="1451" mass="163378">MPLQTPQTVQHQPPLSYTHLQIPSKITQTLSQTQKPVTFSQPHSPKHPAPLPSHSRHIPSIPKAHPKVPESTGFRVDAKRFTLGFEGDRADPYHITECRGRFRGSLWVGSSGLKWLLKEMDGMMKPGSHLEGFFRFFRDGYRILELSCLKNRGGRFIELRDYHSGSQQGNLRIPEGKGGTGWARFDRELRRFFLGENTMAFGDRNEAVGISKSRNQRDLYRETRNPGKAVMDTLKILPRSKPSVTPEIWTSMPRVELSRVEPRPTHLSVFKWNPAGKTICISIQEGGRREVQWVGLPSSSGPKINGFRTKANNNVEQVVLEAQVEKNLELAQLHVSVGHEPIQVEAQLSLKPTSIQVTFEGPLEESVLEETELKNPVMLGECSRSFSDWVFDHTTHMESETSTPINAIQEPVSPAPCLSSGDMVQDHQLAILEDSISEDPASPLSCSPLNSVVPTAPPPLCLSYEEAMNNPSKWVSQQMNFFRKHVVKSLWGSPYSDWVALDAVNIAGGVLLMLALAFVALTMTLRGLSFGMSYLWSETDGPPPWCAIGDFNVIRVPSERRGQSGFCPTMVAFSDWIDSLHLVDLPLVGGQYTWCNSSSPPSMSRLDRALISPDWEEHFPDVLLKLLPRPISDHHPIMVETGGMAQGKSSFKFENMWLKEAGFVERVQGWWGNYVFNDTPSFVLASKLKALKEDLRHWNKEMFGDVHYRKNIQMGEVLRLDVKEGIDGLSNEEKIEGDNNTKFFHRMANSNRRRNYVGGLEVDGVLYEEKEEVKQQIIGFYSSLYQENEPWRPMVDGLAFDSIGAAARVHIERPFELEEVVQGDKAPGPDGFTMAFFQKCWSVLEKDVMDFFGEVHTHCKFEKSLNTTFLSLIPKKVDATNIRDFRPISLIGSVYKLLSKVLANRLRLVLDGVISESQNSFVGDRQILDSVLIANECLDSRIKSRVPGLICKLDIEKAYDHVNWDCLFFLLARMGFGNKWVSWIRACVSTVLSRMLRCTEEGGFIRGFRAGRTDEVCISHLLYADDTIIFCDAEPEQLLYIHMVLTCFEAVTGLRVNMIKSEMVPVGTVPDLTRLAALLACKIGTLPMNYLGMPLGAPHKALPSKVARRIELLQRNFLWDGLGESHKNHLGAWNKVCSPIAQGGLGIRPLHLFNQALLSKCLWRFGREDTRLWKRVLVAKYGLEGGGTLVLRWAWARKFFFGMTNGEMALAESFLLLLHSHARSSEEPDKLLWKLNWFGIFDTSSYYSVLRGPTALTFPWKSIWRVKAPRRVSFFVWTAAWGRILTCDNLMKRGYVMAGCCCMCKHSGESVDHLLLHCEVVREVWNFFLQSFGVSWVFLASGGRCLEAVRLFSIGCSQLRWDFKEVKDGVEKGALMVVGAALVGRYATTQFMDGILVVWCSWSCSLDYGSPNGYGVVWGGFRPLLRFRLGLLLMAVTIKVGSGLGLGLVRG</sequence>
<dbReference type="EMBL" id="OIVN01000236">
    <property type="protein sequence ID" value="SPC76828.1"/>
    <property type="molecule type" value="Genomic_DNA"/>
</dbReference>
<dbReference type="InterPro" id="IPR036691">
    <property type="entry name" value="Endo/exonu/phosph_ase_sf"/>
</dbReference>
<reference evidence="4" key="1">
    <citation type="submission" date="2018-02" db="EMBL/GenBank/DDBJ databases">
        <authorList>
            <person name="Cohen D.B."/>
            <person name="Kent A.D."/>
        </authorList>
    </citation>
    <scope>NUCLEOTIDE SEQUENCE</scope>
</reference>
<evidence type="ECO:0000313" key="4">
    <source>
        <dbReference type="EMBL" id="SPC76828.1"/>
    </source>
</evidence>
<proteinExistence type="predicted"/>
<dbReference type="Gene3D" id="3.60.10.10">
    <property type="entry name" value="Endonuclease/exonuclease/phosphatase"/>
    <property type="match status" value="1"/>
</dbReference>
<keyword evidence="2" id="KW-0812">Transmembrane</keyword>
<keyword evidence="2" id="KW-1133">Transmembrane helix</keyword>
<name>A0A2N9EPT8_FAGSY</name>
<gene>
    <name evidence="4" type="ORF">FSB_LOCUS4710</name>
</gene>
<keyword evidence="2" id="KW-0472">Membrane</keyword>
<feature type="transmembrane region" description="Helical" evidence="2">
    <location>
        <begin position="1429"/>
        <end position="1449"/>
    </location>
</feature>
<accession>A0A2N9EPT8</accession>
<dbReference type="CDD" id="cd01650">
    <property type="entry name" value="RT_nLTR_like"/>
    <property type="match status" value="1"/>
</dbReference>
<dbReference type="PANTHER" id="PTHR33116">
    <property type="entry name" value="REVERSE TRANSCRIPTASE ZINC-BINDING DOMAIN-CONTAINING PROTEIN-RELATED-RELATED"/>
    <property type="match status" value="1"/>
</dbReference>
<evidence type="ECO:0000259" key="3">
    <source>
        <dbReference type="PROSITE" id="PS50878"/>
    </source>
</evidence>
<feature type="domain" description="Reverse transcriptase" evidence="3">
    <location>
        <begin position="854"/>
        <end position="1095"/>
    </location>
</feature>
<dbReference type="PROSITE" id="PS50878">
    <property type="entry name" value="RT_POL"/>
    <property type="match status" value="1"/>
</dbReference>
<dbReference type="SUPFAM" id="SSF56219">
    <property type="entry name" value="DNase I-like"/>
    <property type="match status" value="1"/>
</dbReference>
<feature type="compositionally biased region" description="Polar residues" evidence="1">
    <location>
        <begin position="29"/>
        <end position="43"/>
    </location>
</feature>
<protein>
    <recommendedName>
        <fullName evidence="3">Reverse transcriptase domain-containing protein</fullName>
    </recommendedName>
</protein>
<evidence type="ECO:0000256" key="2">
    <source>
        <dbReference type="SAM" id="Phobius"/>
    </source>
</evidence>